<dbReference type="SUPFAM" id="SSF50249">
    <property type="entry name" value="Nucleic acid-binding proteins"/>
    <property type="match status" value="1"/>
</dbReference>
<dbReference type="GO" id="GO:0003723">
    <property type="term" value="F:RNA binding"/>
    <property type="evidence" value="ECO:0007669"/>
    <property type="project" value="InterPro"/>
</dbReference>
<reference evidence="3" key="1">
    <citation type="journal article" date="2020" name="Nature">
        <title>Giant virus diversity and host interactions through global metagenomics.</title>
        <authorList>
            <person name="Schulz F."/>
            <person name="Roux S."/>
            <person name="Paez-Espino D."/>
            <person name="Jungbluth S."/>
            <person name="Walsh D.A."/>
            <person name="Denef V.J."/>
            <person name="McMahon K.D."/>
            <person name="Konstantinidis K.T."/>
            <person name="Eloe-Fadrosh E.A."/>
            <person name="Kyrpides N.C."/>
            <person name="Woyke T."/>
        </authorList>
    </citation>
    <scope>NUCLEOTIDE SEQUENCE</scope>
    <source>
        <strain evidence="3">GVMAG-M-3300018428-16</strain>
    </source>
</reference>
<evidence type="ECO:0000259" key="2">
    <source>
        <dbReference type="PROSITE" id="PS50832"/>
    </source>
</evidence>
<sequence>MVKNTKGGKGHKKFGRKFSQPSGSKVLREASDEREIYACVTKVLGNGMAHVLTYNNKIMLLHIRNKFRGRGKRDNTVAIGTYVLVGERDFETIKSDKLQNCDLLEVYNEGEVQRLKKECQHINWNIFKNIVNPISNDIKGSEDVIFEDVDYEQEELIKNEIKATTNTADTADNKNLLTIGDQDIDWDDI</sequence>
<name>A0A6C0BUJ0_9ZZZZ</name>
<feature type="domain" description="S1-like" evidence="2">
    <location>
        <begin position="24"/>
        <end position="108"/>
    </location>
</feature>
<evidence type="ECO:0000256" key="1">
    <source>
        <dbReference type="SAM" id="MobiDB-lite"/>
    </source>
</evidence>
<dbReference type="EMBL" id="MN739239">
    <property type="protein sequence ID" value="QHS95078.1"/>
    <property type="molecule type" value="Genomic_DNA"/>
</dbReference>
<dbReference type="AlphaFoldDB" id="A0A6C0BUJ0"/>
<dbReference type="GO" id="GO:0003743">
    <property type="term" value="F:translation initiation factor activity"/>
    <property type="evidence" value="ECO:0007669"/>
    <property type="project" value="InterPro"/>
</dbReference>
<feature type="compositionally biased region" description="Basic residues" evidence="1">
    <location>
        <begin position="1"/>
        <end position="16"/>
    </location>
</feature>
<dbReference type="InterPro" id="IPR012340">
    <property type="entry name" value="NA-bd_OB-fold"/>
</dbReference>
<dbReference type="PROSITE" id="PS50832">
    <property type="entry name" value="S1_IF1_TYPE"/>
    <property type="match status" value="1"/>
</dbReference>
<protein>
    <recommendedName>
        <fullName evidence="2">S1-like domain-containing protein</fullName>
    </recommendedName>
</protein>
<feature type="region of interest" description="Disordered" evidence="1">
    <location>
        <begin position="1"/>
        <end position="22"/>
    </location>
</feature>
<dbReference type="InterPro" id="IPR006196">
    <property type="entry name" value="RNA-binding_domain_S1_IF1"/>
</dbReference>
<evidence type="ECO:0000313" key="3">
    <source>
        <dbReference type="EMBL" id="QHS95078.1"/>
    </source>
</evidence>
<organism evidence="3">
    <name type="scientific">viral metagenome</name>
    <dbReference type="NCBI Taxonomy" id="1070528"/>
    <lineage>
        <taxon>unclassified sequences</taxon>
        <taxon>metagenomes</taxon>
        <taxon>organismal metagenomes</taxon>
    </lineage>
</organism>
<accession>A0A6C0BUJ0</accession>
<proteinExistence type="predicted"/>
<dbReference type="Gene3D" id="2.40.50.140">
    <property type="entry name" value="Nucleic acid-binding proteins"/>
    <property type="match status" value="1"/>
</dbReference>